<evidence type="ECO:0000256" key="5">
    <source>
        <dbReference type="ARBA" id="ARBA00022989"/>
    </source>
</evidence>
<proteinExistence type="inferred from homology"/>
<protein>
    <submittedName>
        <fullName evidence="9">Sugar ABC transporter permease</fullName>
    </submittedName>
</protein>
<dbReference type="InterPro" id="IPR051393">
    <property type="entry name" value="ABC_transporter_permease"/>
</dbReference>
<dbReference type="CDD" id="cd06261">
    <property type="entry name" value="TM_PBP2"/>
    <property type="match status" value="1"/>
</dbReference>
<feature type="transmembrane region" description="Helical" evidence="7">
    <location>
        <begin position="247"/>
        <end position="267"/>
    </location>
</feature>
<dbReference type="SUPFAM" id="SSF161098">
    <property type="entry name" value="MetI-like"/>
    <property type="match status" value="1"/>
</dbReference>
<dbReference type="PROSITE" id="PS50928">
    <property type="entry name" value="ABC_TM1"/>
    <property type="match status" value="1"/>
</dbReference>
<dbReference type="Gene3D" id="1.10.3720.10">
    <property type="entry name" value="MetI-like"/>
    <property type="match status" value="1"/>
</dbReference>
<name>A0ABT9D6U1_9CELL</name>
<dbReference type="Pfam" id="PF00528">
    <property type="entry name" value="BPD_transp_1"/>
    <property type="match status" value="1"/>
</dbReference>
<feature type="transmembrane region" description="Helical" evidence="7">
    <location>
        <begin position="138"/>
        <end position="158"/>
    </location>
</feature>
<feature type="transmembrane region" description="Helical" evidence="7">
    <location>
        <begin position="44"/>
        <end position="66"/>
    </location>
</feature>
<comment type="subcellular location">
    <subcellularLocation>
        <location evidence="1 7">Cell membrane</location>
        <topology evidence="1 7">Multi-pass membrane protein</topology>
    </subcellularLocation>
</comment>
<dbReference type="InterPro" id="IPR000515">
    <property type="entry name" value="MetI-like"/>
</dbReference>
<evidence type="ECO:0000256" key="2">
    <source>
        <dbReference type="ARBA" id="ARBA00022448"/>
    </source>
</evidence>
<dbReference type="EMBL" id="JAUQYP010000001">
    <property type="protein sequence ID" value="MDO8105894.1"/>
    <property type="molecule type" value="Genomic_DNA"/>
</dbReference>
<evidence type="ECO:0000256" key="6">
    <source>
        <dbReference type="ARBA" id="ARBA00023136"/>
    </source>
</evidence>
<sequence length="329" mass="35517">MSDLLSSTLAKLGQGGLAILVVFAVILIVFFAAGRATGRLSKPLGIVVFLGPAAVLMIVGLVIPAIRTFFYSFYGPVGTKYVGTDNYSWAFTNPGMRTVLINTVLWIILAPLVSTAFGLVLALLADRMGATSEKVTKSLIFMPMAISFVGASVIWKFVYQYVQPGQPQIGLLEQVALWLGWSNPPNWLLSAPLNTFLLIVIMIWVQTGFAMVVLSAAIKAIPGDVLEAAALDGASGFKMFTRVTIPMIRGTLVVVLTTIMIAVLKIFDIVRTMTGGNFKTSVLANEMYSQTFVQGDNGHGSALAVILFIGVVPLIIYNVRQLRKEHAVR</sequence>
<dbReference type="Proteomes" id="UP001232536">
    <property type="component" value="Unassembled WGS sequence"/>
</dbReference>
<comment type="similarity">
    <text evidence="7">Belongs to the binding-protein-dependent transport system permease family.</text>
</comment>
<dbReference type="PANTHER" id="PTHR30193:SF18">
    <property type="entry name" value="OSMOPROTECTIVE COMPOUNDS UPTAKE PERMEASE PROTEIN GGTC"/>
    <property type="match status" value="1"/>
</dbReference>
<keyword evidence="6 7" id="KW-0472">Membrane</keyword>
<keyword evidence="2 7" id="KW-0813">Transport</keyword>
<evidence type="ECO:0000313" key="9">
    <source>
        <dbReference type="EMBL" id="MDO8105894.1"/>
    </source>
</evidence>
<keyword evidence="10" id="KW-1185">Reference proteome</keyword>
<evidence type="ECO:0000313" key="10">
    <source>
        <dbReference type="Proteomes" id="UP001232536"/>
    </source>
</evidence>
<keyword evidence="4 7" id="KW-0812">Transmembrane</keyword>
<dbReference type="PANTHER" id="PTHR30193">
    <property type="entry name" value="ABC TRANSPORTER PERMEASE PROTEIN"/>
    <property type="match status" value="1"/>
</dbReference>
<evidence type="ECO:0000256" key="4">
    <source>
        <dbReference type="ARBA" id="ARBA00022692"/>
    </source>
</evidence>
<feature type="transmembrane region" description="Helical" evidence="7">
    <location>
        <begin position="12"/>
        <end position="32"/>
    </location>
</feature>
<organism evidence="9 10">
    <name type="scientific">Actinotalea lenta</name>
    <dbReference type="NCBI Taxonomy" id="3064654"/>
    <lineage>
        <taxon>Bacteria</taxon>
        <taxon>Bacillati</taxon>
        <taxon>Actinomycetota</taxon>
        <taxon>Actinomycetes</taxon>
        <taxon>Micrococcales</taxon>
        <taxon>Cellulomonadaceae</taxon>
        <taxon>Actinotalea</taxon>
    </lineage>
</organism>
<feature type="domain" description="ABC transmembrane type-1" evidence="8">
    <location>
        <begin position="100"/>
        <end position="320"/>
    </location>
</feature>
<feature type="transmembrane region" description="Helical" evidence="7">
    <location>
        <begin position="196"/>
        <end position="218"/>
    </location>
</feature>
<evidence type="ECO:0000256" key="1">
    <source>
        <dbReference type="ARBA" id="ARBA00004651"/>
    </source>
</evidence>
<gene>
    <name evidence="9" type="ORF">Q6348_01640</name>
</gene>
<feature type="transmembrane region" description="Helical" evidence="7">
    <location>
        <begin position="104"/>
        <end position="126"/>
    </location>
</feature>
<accession>A0ABT9D6U1</accession>
<keyword evidence="3" id="KW-1003">Cell membrane</keyword>
<comment type="caution">
    <text evidence="9">The sequence shown here is derived from an EMBL/GenBank/DDBJ whole genome shotgun (WGS) entry which is preliminary data.</text>
</comment>
<dbReference type="InterPro" id="IPR035906">
    <property type="entry name" value="MetI-like_sf"/>
</dbReference>
<evidence type="ECO:0000256" key="3">
    <source>
        <dbReference type="ARBA" id="ARBA00022475"/>
    </source>
</evidence>
<dbReference type="RefSeq" id="WP_304599592.1">
    <property type="nucleotide sequence ID" value="NZ_JAUQYO010000004.1"/>
</dbReference>
<evidence type="ECO:0000256" key="7">
    <source>
        <dbReference type="RuleBase" id="RU363032"/>
    </source>
</evidence>
<reference evidence="9 10" key="1">
    <citation type="submission" date="2023-07" db="EMBL/GenBank/DDBJ databases">
        <title>Description of novel actinomycetes strains, isolated from tidal flat sediment.</title>
        <authorList>
            <person name="Lu C."/>
        </authorList>
    </citation>
    <scope>NUCLEOTIDE SEQUENCE [LARGE SCALE GENOMIC DNA]</scope>
    <source>
        <strain evidence="9 10">SYSU T00b441</strain>
    </source>
</reference>
<feature type="transmembrane region" description="Helical" evidence="7">
    <location>
        <begin position="301"/>
        <end position="319"/>
    </location>
</feature>
<keyword evidence="5 7" id="KW-1133">Transmembrane helix</keyword>
<evidence type="ECO:0000259" key="8">
    <source>
        <dbReference type="PROSITE" id="PS50928"/>
    </source>
</evidence>